<gene>
    <name evidence="2" type="ORF">POT9AD_0481</name>
</gene>
<feature type="region of interest" description="Disordered" evidence="1">
    <location>
        <begin position="89"/>
        <end position="142"/>
    </location>
</feature>
<proteinExistence type="predicted"/>
<name>A0A653AYQ4_ECTOL</name>
<organism evidence="2">
    <name type="scientific">Ectopseudomonas oleovorans</name>
    <name type="common">Pseudomonas oleovorans</name>
    <dbReference type="NCBI Taxonomy" id="301"/>
    <lineage>
        <taxon>Bacteria</taxon>
        <taxon>Pseudomonadati</taxon>
        <taxon>Pseudomonadota</taxon>
        <taxon>Gammaproteobacteria</taxon>
        <taxon>Pseudomonadales</taxon>
        <taxon>Pseudomonadaceae</taxon>
        <taxon>Ectopseudomonas</taxon>
    </lineage>
</organism>
<dbReference type="AlphaFoldDB" id="A0A653AYQ4"/>
<dbReference type="EMBL" id="LR130779">
    <property type="protein sequence ID" value="VDN61472.1"/>
    <property type="molecule type" value="Genomic_DNA"/>
</dbReference>
<accession>A0A653AYQ4</accession>
<protein>
    <submittedName>
        <fullName evidence="2">Uncharacterized protein</fullName>
    </submittedName>
</protein>
<reference evidence="2" key="1">
    <citation type="submission" date="2018-11" db="EMBL/GenBank/DDBJ databases">
        <authorList>
            <consortium name="Genoscope - CEA"/>
            <person name="William W."/>
        </authorList>
    </citation>
    <scope>NUCLEOTIDE SEQUENCE [LARGE SCALE GENOMIC DNA]</scope>
    <source>
        <strain evidence="2">T9AD</strain>
    </source>
</reference>
<evidence type="ECO:0000313" key="2">
    <source>
        <dbReference type="EMBL" id="VDN61472.1"/>
    </source>
</evidence>
<evidence type="ECO:0000256" key="1">
    <source>
        <dbReference type="SAM" id="MobiDB-lite"/>
    </source>
</evidence>
<sequence length="142" mass="16444">MSRWITCMDEHWTCSTVSSLSPGWRTLEQRQRDDTELIHRHAVQRLSLHDAGALGQLTDARNANDNLYYWHLIVKLLRPLLPTRSIREASGFDRHAPCHRPRRPAQVRRPLPARLERQRGSRAQRPAPVRRPGQSGAHRRAA</sequence>
<feature type="compositionally biased region" description="Basic residues" evidence="1">
    <location>
        <begin position="97"/>
        <end position="106"/>
    </location>
</feature>